<dbReference type="SUPFAM" id="SSF52402">
    <property type="entry name" value="Adenine nucleotide alpha hydrolases-like"/>
    <property type="match status" value="1"/>
</dbReference>
<feature type="domain" description="Asparagine synthetase" evidence="1">
    <location>
        <begin position="25"/>
        <end position="83"/>
    </location>
</feature>
<dbReference type="GO" id="GO:0004066">
    <property type="term" value="F:asparagine synthase (glutamine-hydrolyzing) activity"/>
    <property type="evidence" value="ECO:0007669"/>
    <property type="project" value="InterPro"/>
</dbReference>
<dbReference type="Pfam" id="PF00733">
    <property type="entry name" value="Asn_synthase"/>
    <property type="match status" value="1"/>
</dbReference>
<evidence type="ECO:0000313" key="3">
    <source>
        <dbReference type="Proteomes" id="UP001271789"/>
    </source>
</evidence>
<dbReference type="GO" id="GO:0016783">
    <property type="term" value="F:sulfurtransferase activity"/>
    <property type="evidence" value="ECO:0007669"/>
    <property type="project" value="InterPro"/>
</dbReference>
<reference evidence="2" key="1">
    <citation type="submission" date="2023-06" db="EMBL/GenBank/DDBJ databases">
        <title>Genome sequence of Methanosarcinaceae archaeon Ag5.</title>
        <authorList>
            <person name="Protasov E."/>
            <person name="Platt K."/>
            <person name="Poehlein A."/>
            <person name="Daniel R."/>
            <person name="Brune A."/>
        </authorList>
    </citation>
    <scope>NUCLEOTIDE SEQUENCE</scope>
    <source>
        <strain evidence="2">Ag5</strain>
    </source>
</reference>
<evidence type="ECO:0000313" key="2">
    <source>
        <dbReference type="EMBL" id="MDV0446830.1"/>
    </source>
</evidence>
<dbReference type="GO" id="GO:0016829">
    <property type="term" value="F:lyase activity"/>
    <property type="evidence" value="ECO:0007669"/>
    <property type="project" value="UniProtKB-KW"/>
</dbReference>
<dbReference type="AlphaFoldDB" id="A0AAE4SEZ8"/>
<dbReference type="Proteomes" id="UP001271789">
    <property type="component" value="Unassembled WGS sequence"/>
</dbReference>
<dbReference type="EMBL" id="JAWDKD010000013">
    <property type="protein sequence ID" value="MDV0446830.1"/>
    <property type="molecule type" value="Genomic_DNA"/>
</dbReference>
<sequence length="310" mass="34298">MAVSEIFRTEKKEQELKDFFARRKNVLVAFSGGVDSSLLAAVAAETPGLKVLAVTVSSPLVPERELENARKIAADIGVSHILLEKRMLDMKGIRKNELNRCFVCKKEIMESLIQIAKDQGFEAVVDGTNYSDVMGTVSRPGYNAILEINNNSDFKIQMPYVELQITKDDIRKMSKKRKVLSSDKPSMSCLATRFTYDTVLTPELLKTIDTAEEMMVKCGFSQIRIRCHIDSERRKFARIEINNSEMEKLFDSTPCNGSGVSGVSGISSGSVGSSGSNGLKIQSVIDFLKKSGFSYVTLDLEGFRSGSMDL</sequence>
<dbReference type="InterPro" id="IPR005232">
    <property type="entry name" value="LarE"/>
</dbReference>
<keyword evidence="2" id="KW-0456">Lyase</keyword>
<dbReference type="PANTHER" id="PTHR43169">
    <property type="entry name" value="EXSB FAMILY PROTEIN"/>
    <property type="match status" value="1"/>
</dbReference>
<dbReference type="InterPro" id="IPR052188">
    <property type="entry name" value="Ni-pincer_cofactor_biosynth"/>
</dbReference>
<proteinExistence type="predicted"/>
<accession>A0AAE4SEZ8</accession>
<dbReference type="RefSeq" id="WP_338099241.1">
    <property type="nucleotide sequence ID" value="NZ_JAWDKD010000013.1"/>
</dbReference>
<dbReference type="PANTHER" id="PTHR43169:SF2">
    <property type="entry name" value="NAD_GMP SYNTHASE DOMAIN-CONTAINING PROTEIN"/>
    <property type="match status" value="1"/>
</dbReference>
<dbReference type="NCBIfam" id="TIGR00268">
    <property type="entry name" value="ATP-dependent sacrificial sulfur transferase LarE"/>
    <property type="match status" value="1"/>
</dbReference>
<protein>
    <submittedName>
        <fullName evidence="2">Pyridinium-3,5-bisthiocarboxylic acid mononucleotide synthase</fullName>
        <ecNumber evidence="2">4.4.1.37</ecNumber>
    </submittedName>
</protein>
<name>A0AAE4SEZ8_9EURY</name>
<dbReference type="Gene3D" id="3.40.50.620">
    <property type="entry name" value="HUPs"/>
    <property type="match status" value="1"/>
</dbReference>
<keyword evidence="3" id="KW-1185">Reference proteome</keyword>
<gene>
    <name evidence="2" type="primary">larE</name>
    <name evidence="2" type="ORF">MsAg5_06880</name>
</gene>
<organism evidence="2 3">
    <name type="scientific">Methanolapillus africanus</name>
    <dbReference type="NCBI Taxonomy" id="3028297"/>
    <lineage>
        <taxon>Archaea</taxon>
        <taxon>Methanobacteriati</taxon>
        <taxon>Methanobacteriota</taxon>
        <taxon>Stenosarchaea group</taxon>
        <taxon>Methanomicrobia</taxon>
        <taxon>Methanosarcinales</taxon>
        <taxon>Methanosarcinaceae</taxon>
        <taxon>Methanolapillus</taxon>
    </lineage>
</organism>
<comment type="caution">
    <text evidence="2">The sequence shown here is derived from an EMBL/GenBank/DDBJ whole genome shotgun (WGS) entry which is preliminary data.</text>
</comment>
<dbReference type="GO" id="GO:0006529">
    <property type="term" value="P:asparagine biosynthetic process"/>
    <property type="evidence" value="ECO:0007669"/>
    <property type="project" value="InterPro"/>
</dbReference>
<evidence type="ECO:0000259" key="1">
    <source>
        <dbReference type="Pfam" id="PF00733"/>
    </source>
</evidence>
<dbReference type="EC" id="4.4.1.37" evidence="2"/>
<dbReference type="CDD" id="cd01990">
    <property type="entry name" value="LarE-like"/>
    <property type="match status" value="1"/>
</dbReference>
<dbReference type="PIRSF" id="PIRSF006661">
    <property type="entry name" value="PP-lp_UCP006661"/>
    <property type="match status" value="1"/>
</dbReference>
<dbReference type="InterPro" id="IPR001962">
    <property type="entry name" value="Asn_synthase"/>
</dbReference>
<dbReference type="InterPro" id="IPR014729">
    <property type="entry name" value="Rossmann-like_a/b/a_fold"/>
</dbReference>